<evidence type="ECO:0000259" key="2">
    <source>
        <dbReference type="SMART" id="SM00829"/>
    </source>
</evidence>
<evidence type="ECO:0000313" key="3">
    <source>
        <dbReference type="EMBL" id="MEE2527105.1"/>
    </source>
</evidence>
<feature type="domain" description="Enoyl reductase (ER)" evidence="2">
    <location>
        <begin position="16"/>
        <end position="329"/>
    </location>
</feature>
<keyword evidence="1" id="KW-0560">Oxidoreductase</keyword>
<reference evidence="3 4" key="1">
    <citation type="submission" date="2024-01" db="EMBL/GenBank/DDBJ databases">
        <title>Hyphobacterium bacterium isolated from marine sediment.</title>
        <authorList>
            <person name="Zhao S."/>
        </authorList>
    </citation>
    <scope>NUCLEOTIDE SEQUENCE [LARGE SCALE GENOMIC DNA]</scope>
    <source>
        <strain evidence="4">HN65</strain>
    </source>
</reference>
<evidence type="ECO:0000256" key="1">
    <source>
        <dbReference type="ARBA" id="ARBA00023002"/>
    </source>
</evidence>
<dbReference type="InterPro" id="IPR045010">
    <property type="entry name" value="MDR_fam"/>
</dbReference>
<dbReference type="Pfam" id="PF00107">
    <property type="entry name" value="ADH_zinc_N"/>
    <property type="match status" value="1"/>
</dbReference>
<dbReference type="SUPFAM" id="SSF51735">
    <property type="entry name" value="NAD(P)-binding Rossmann-fold domains"/>
    <property type="match status" value="1"/>
</dbReference>
<dbReference type="CDD" id="cd05288">
    <property type="entry name" value="PGDH"/>
    <property type="match status" value="1"/>
</dbReference>
<accession>A0ABU7LT50</accession>
<dbReference type="Gene3D" id="3.90.180.10">
    <property type="entry name" value="Medium-chain alcohol dehydrogenases, catalytic domain"/>
    <property type="match status" value="1"/>
</dbReference>
<dbReference type="SMART" id="SM00829">
    <property type="entry name" value="PKS_ER"/>
    <property type="match status" value="1"/>
</dbReference>
<dbReference type="SUPFAM" id="SSF50129">
    <property type="entry name" value="GroES-like"/>
    <property type="match status" value="1"/>
</dbReference>
<dbReference type="InterPro" id="IPR020843">
    <property type="entry name" value="ER"/>
</dbReference>
<dbReference type="EMBL" id="JAZDRP010000008">
    <property type="protein sequence ID" value="MEE2527105.1"/>
    <property type="molecule type" value="Genomic_DNA"/>
</dbReference>
<gene>
    <name evidence="3" type="ORF">V0U79_12065</name>
</gene>
<organism evidence="3 4">
    <name type="scientific">Hyphobacterium lacteum</name>
    <dbReference type="NCBI Taxonomy" id="3116575"/>
    <lineage>
        <taxon>Bacteria</taxon>
        <taxon>Pseudomonadati</taxon>
        <taxon>Pseudomonadota</taxon>
        <taxon>Alphaproteobacteria</taxon>
        <taxon>Maricaulales</taxon>
        <taxon>Maricaulaceae</taxon>
        <taxon>Hyphobacterium</taxon>
    </lineage>
</organism>
<comment type="caution">
    <text evidence="3">The sequence shown here is derived from an EMBL/GenBank/DDBJ whole genome shotgun (WGS) entry which is preliminary data.</text>
</comment>
<protein>
    <submittedName>
        <fullName evidence="3">NADP-dependent oxidoreductase</fullName>
    </submittedName>
</protein>
<dbReference type="PANTHER" id="PTHR43205:SF7">
    <property type="entry name" value="PROSTAGLANDIN REDUCTASE 1"/>
    <property type="match status" value="1"/>
</dbReference>
<dbReference type="InterPro" id="IPR011032">
    <property type="entry name" value="GroES-like_sf"/>
</dbReference>
<sequence length="331" mass="35470">MKSREIHLTAYPKGEPTKDNFEMAEIDIREPGEGEVRVVNKWLSVDPYMRGRMSGIRTYIDPFALGAAMDGGAVGQVESSNHPDFAPGDWVMSMHGWREAYVTNGKGLQKLDTTHIAPEDYLGIAGLTGMTAYVGIKRCIDLKAGETLWMSAGAGAVGSAGIQFAKAMGCKVVATAGGPDKVDYCLSIGADAAVDYKATDNLAKSVREAIGGGVDGYFENVGGTHWTAAMEVLKPKGRIAACGMIQRYNDATAQPLPDNLANIVAKSLRIQGFIVSDHFDMMPDFIADLGQWMAAGKVRPRNTVKEGIANMPAAFLGLFRGENTGKMLVKL</sequence>
<dbReference type="Gene3D" id="3.40.50.720">
    <property type="entry name" value="NAD(P)-binding Rossmann-like Domain"/>
    <property type="match status" value="1"/>
</dbReference>
<proteinExistence type="predicted"/>
<evidence type="ECO:0000313" key="4">
    <source>
        <dbReference type="Proteomes" id="UP001354971"/>
    </source>
</evidence>
<dbReference type="RefSeq" id="WP_330199769.1">
    <property type="nucleotide sequence ID" value="NZ_JAZDRP010000008.1"/>
</dbReference>
<dbReference type="PANTHER" id="PTHR43205">
    <property type="entry name" value="PROSTAGLANDIN REDUCTASE"/>
    <property type="match status" value="1"/>
</dbReference>
<keyword evidence="4" id="KW-1185">Reference proteome</keyword>
<name>A0ABU7LT50_9PROT</name>
<dbReference type="Proteomes" id="UP001354971">
    <property type="component" value="Unassembled WGS sequence"/>
</dbReference>
<dbReference type="InterPro" id="IPR041694">
    <property type="entry name" value="ADH_N_2"/>
</dbReference>
<dbReference type="InterPro" id="IPR036291">
    <property type="entry name" value="NAD(P)-bd_dom_sf"/>
</dbReference>
<dbReference type="InterPro" id="IPR013149">
    <property type="entry name" value="ADH-like_C"/>
</dbReference>
<dbReference type="Pfam" id="PF16884">
    <property type="entry name" value="ADH_N_2"/>
    <property type="match status" value="1"/>
</dbReference>